<protein>
    <recommendedName>
        <fullName evidence="6">TITIN</fullName>
    </recommendedName>
</protein>
<dbReference type="PROSITE" id="PS50835">
    <property type="entry name" value="IG_LIKE"/>
    <property type="match status" value="6"/>
</dbReference>
<feature type="domain" description="Ig-like" evidence="2">
    <location>
        <begin position="375"/>
        <end position="463"/>
    </location>
</feature>
<dbReference type="Gene3D" id="2.60.40.10">
    <property type="entry name" value="Immunoglobulins"/>
    <property type="match status" value="6"/>
</dbReference>
<evidence type="ECO:0000313" key="4">
    <source>
        <dbReference type="Ensembl" id="ENSKMAP00000024861.1"/>
    </source>
</evidence>
<dbReference type="GeneTree" id="ENSGT01110000267173"/>
<dbReference type="InterPro" id="IPR013783">
    <property type="entry name" value="Ig-like_fold"/>
</dbReference>
<keyword evidence="5" id="KW-1185">Reference proteome</keyword>
<dbReference type="InterPro" id="IPR050964">
    <property type="entry name" value="Striated_Muscle_Regulatory"/>
</dbReference>
<evidence type="ECO:0000256" key="1">
    <source>
        <dbReference type="ARBA" id="ARBA00022737"/>
    </source>
</evidence>
<dbReference type="PANTHER" id="PTHR13817:SF164">
    <property type="entry name" value="ZORMIN, ISOFORM J"/>
    <property type="match status" value="1"/>
</dbReference>
<feature type="domain" description="Ig-like" evidence="2">
    <location>
        <begin position="94"/>
        <end position="183"/>
    </location>
</feature>
<keyword evidence="1" id="KW-0677">Repeat</keyword>
<feature type="domain" description="Ig-like" evidence="2">
    <location>
        <begin position="467"/>
        <end position="560"/>
    </location>
</feature>
<dbReference type="OMA" id="CKWEEAS"/>
<dbReference type="STRING" id="37003.ENSKMAP00000024861"/>
<organism evidence="4 5">
    <name type="scientific">Kryptolebias marmoratus</name>
    <name type="common">Mangrove killifish</name>
    <name type="synonym">Rivulus marmoratus</name>
    <dbReference type="NCBI Taxonomy" id="37003"/>
    <lineage>
        <taxon>Eukaryota</taxon>
        <taxon>Metazoa</taxon>
        <taxon>Chordata</taxon>
        <taxon>Craniata</taxon>
        <taxon>Vertebrata</taxon>
        <taxon>Euteleostomi</taxon>
        <taxon>Actinopterygii</taxon>
        <taxon>Neopterygii</taxon>
        <taxon>Teleostei</taxon>
        <taxon>Neoteleostei</taxon>
        <taxon>Acanthomorphata</taxon>
        <taxon>Ovalentaria</taxon>
        <taxon>Atherinomorphae</taxon>
        <taxon>Cyprinodontiformes</taxon>
        <taxon>Rivulidae</taxon>
        <taxon>Kryptolebias</taxon>
    </lineage>
</organism>
<dbReference type="FunFam" id="2.60.40.10:FF:000022">
    <property type="entry name" value="Cardiac titin"/>
    <property type="match status" value="6"/>
</dbReference>
<feature type="domain" description="Ig-like" evidence="2">
    <location>
        <begin position="188"/>
        <end position="278"/>
    </location>
</feature>
<dbReference type="InterPro" id="IPR003598">
    <property type="entry name" value="Ig_sub2"/>
</dbReference>
<dbReference type="SUPFAM" id="SSF48726">
    <property type="entry name" value="Immunoglobulin"/>
    <property type="match status" value="6"/>
</dbReference>
<evidence type="ECO:0000259" key="3">
    <source>
        <dbReference type="PROSITE" id="PS50866"/>
    </source>
</evidence>
<proteinExistence type="predicted"/>
<reference evidence="4" key="1">
    <citation type="submission" date="2025-08" db="UniProtKB">
        <authorList>
            <consortium name="Ensembl"/>
        </authorList>
    </citation>
    <scope>IDENTIFICATION</scope>
</reference>
<accession>A0A3Q3B781</accession>
<evidence type="ECO:0000313" key="5">
    <source>
        <dbReference type="Proteomes" id="UP000264800"/>
    </source>
</evidence>
<dbReference type="InterPro" id="IPR007110">
    <property type="entry name" value="Ig-like_dom"/>
</dbReference>
<reference evidence="4" key="2">
    <citation type="submission" date="2025-09" db="UniProtKB">
        <authorList>
            <consortium name="Ensembl"/>
        </authorList>
    </citation>
    <scope>IDENTIFICATION</scope>
</reference>
<dbReference type="Proteomes" id="UP000264800">
    <property type="component" value="Unplaced"/>
</dbReference>
<dbReference type="SMART" id="SM00408">
    <property type="entry name" value="IGc2"/>
    <property type="match status" value="6"/>
</dbReference>
<dbReference type="InterPro" id="IPR009038">
    <property type="entry name" value="GOLD_dom"/>
</dbReference>
<dbReference type="AlphaFoldDB" id="A0A3Q3B781"/>
<dbReference type="Ensembl" id="ENSKMAT00000025171.1">
    <property type="protein sequence ID" value="ENSKMAP00000024861.1"/>
    <property type="gene ID" value="ENSKMAG00000018411.1"/>
</dbReference>
<dbReference type="InterPro" id="IPR013098">
    <property type="entry name" value="Ig_I-set"/>
</dbReference>
<feature type="domain" description="Ig-like" evidence="2">
    <location>
        <begin position="280"/>
        <end position="370"/>
    </location>
</feature>
<name>A0A3Q3B781_KRYMA</name>
<dbReference type="InterPro" id="IPR036179">
    <property type="entry name" value="Ig-like_dom_sf"/>
</dbReference>
<dbReference type="PROSITE" id="PS50866">
    <property type="entry name" value="GOLD"/>
    <property type="match status" value="1"/>
</dbReference>
<dbReference type="InterPro" id="IPR003599">
    <property type="entry name" value="Ig_sub"/>
</dbReference>
<dbReference type="PANTHER" id="PTHR13817">
    <property type="entry name" value="TITIN"/>
    <property type="match status" value="1"/>
</dbReference>
<dbReference type="Pfam" id="PF07679">
    <property type="entry name" value="I-set"/>
    <property type="match status" value="6"/>
</dbReference>
<feature type="domain" description="GOLD" evidence="3">
    <location>
        <begin position="374"/>
        <end position="476"/>
    </location>
</feature>
<sequence>DAMQIAPLEINVGNQARFECDTVDAPNVNFKWFKDGHPIKEGDKYRIISRFTASSLEILSPVKDDSGEYACKASNQHGSDECSASLSVTEKFPPAFLSKPDTQTVYVGKRALIQCVIAGSAPLNVVWLKDHQVLPSVPAHYQTSCEKNKHSLEILQLEAADQGLYVCRASNDVGMAECSMELRVIDKPNFVKPLGPVAAVVGAPLHLECQVDEDTGVTVTWTRDGRKVHQSPDCKLSFENKTVNLDILKTTLKDCGNYVCMVTNEAGSASCSTSVKVQEPPVFVKRLEATTIWKQGSAARLHCTVKGSPELHSTWFFNNSELPAGGRYTTSFKDGVATLEISDVVLSDCGNYNCEVLNESGCESCSTKVIVKEPPCFKKDVPSIEAVRGSVAVLEYEIAGSAPFDVTWKKNKKRLSTDKKYRIVSQGSVTSLEIHTFESTDSGEYECVVSNEVGSVTSKSSVKQKEPPIFSKRVESATAILGTAVKLQGVLKGSAPISVKWMKDSELLRDDDSSVTMSFANNVASISFSSPEIKHGGKYTCLAVNEAGQQKCEACTCSVTVIGWLQTGVHPYCCLKPGLC</sequence>
<evidence type="ECO:0000259" key="2">
    <source>
        <dbReference type="PROSITE" id="PS50835"/>
    </source>
</evidence>
<feature type="domain" description="Ig-like" evidence="2">
    <location>
        <begin position="1"/>
        <end position="87"/>
    </location>
</feature>
<evidence type="ECO:0008006" key="6">
    <source>
        <dbReference type="Google" id="ProtNLM"/>
    </source>
</evidence>
<dbReference type="SMART" id="SM00409">
    <property type="entry name" value="IG"/>
    <property type="match status" value="6"/>
</dbReference>
<dbReference type="CDD" id="cd00096">
    <property type="entry name" value="Ig"/>
    <property type="match status" value="2"/>
</dbReference>